<keyword evidence="4" id="KW-0813">Transport</keyword>
<accession>A0A8C4LZ03</accession>
<evidence type="ECO:0000256" key="5">
    <source>
        <dbReference type="ARBA" id="ARBA00022525"/>
    </source>
</evidence>
<evidence type="ECO:0000256" key="4">
    <source>
        <dbReference type="ARBA" id="ARBA00022448"/>
    </source>
</evidence>
<dbReference type="PANTHER" id="PTHR11027">
    <property type="entry name" value="APOLIPOPROTEIN A-II"/>
    <property type="match status" value="1"/>
</dbReference>
<keyword evidence="7" id="KW-0445">Lipid transport</keyword>
<dbReference type="GO" id="GO:0120020">
    <property type="term" value="F:cholesterol transfer activity"/>
    <property type="evidence" value="ECO:0007669"/>
    <property type="project" value="TreeGrafter"/>
</dbReference>
<dbReference type="Gene3D" id="6.10.250.100">
    <property type="match status" value="1"/>
</dbReference>
<evidence type="ECO:0000256" key="1">
    <source>
        <dbReference type="ARBA" id="ARBA00004613"/>
    </source>
</evidence>
<organism evidence="9">
    <name type="scientific">Equus asinus asinus</name>
    <dbReference type="NCBI Taxonomy" id="83772"/>
    <lineage>
        <taxon>Eukaryota</taxon>
        <taxon>Metazoa</taxon>
        <taxon>Chordata</taxon>
        <taxon>Craniata</taxon>
        <taxon>Vertebrata</taxon>
        <taxon>Euteleostomi</taxon>
        <taxon>Mammalia</taxon>
        <taxon>Eutheria</taxon>
        <taxon>Laurasiatheria</taxon>
        <taxon>Perissodactyla</taxon>
        <taxon>Equidae</taxon>
        <taxon>Equus</taxon>
    </lineage>
</organism>
<dbReference type="GO" id="GO:0034366">
    <property type="term" value="C:spherical high-density lipoprotein particle"/>
    <property type="evidence" value="ECO:0007669"/>
    <property type="project" value="TreeGrafter"/>
</dbReference>
<keyword evidence="6" id="KW-0345">HDL</keyword>
<name>A0A8C4LZ03_EQUAS</name>
<comment type="subcellular location">
    <subcellularLocation>
        <location evidence="1">Secreted</location>
    </subcellularLocation>
</comment>
<dbReference type="GO" id="GO:0030301">
    <property type="term" value="P:cholesterol transport"/>
    <property type="evidence" value="ECO:0007669"/>
    <property type="project" value="TreeGrafter"/>
</dbReference>
<dbReference type="PANTHER" id="PTHR11027:SF0">
    <property type="entry name" value="APOLIPOPROTEIN A-II"/>
    <property type="match status" value="1"/>
</dbReference>
<dbReference type="GO" id="GO:0042157">
    <property type="term" value="P:lipoprotein metabolic process"/>
    <property type="evidence" value="ECO:0007669"/>
    <property type="project" value="InterPro"/>
</dbReference>
<sequence>MLPCPGLATKGIKRKILPSLKPRKPPKDLELDTCLGRGLRALAGYWQRYGRRPGLIAGDPAAKPCVCVCFCVCAGALVRRQAEESCLQSLASRYLQTVTDYGKDLVEKAKAPELQAQAKTYFEKTQEQLTPLVKKIGNDLLNFFSHFIELKTQPATK</sequence>
<evidence type="ECO:0000313" key="9">
    <source>
        <dbReference type="Ensembl" id="ENSEASP00005017844.1"/>
    </source>
</evidence>
<keyword evidence="5" id="KW-0964">Secreted</keyword>
<proteinExistence type="inferred from homology"/>
<evidence type="ECO:0000256" key="6">
    <source>
        <dbReference type="ARBA" id="ARBA00022850"/>
    </source>
</evidence>
<dbReference type="Ensembl" id="ENSEAST00005019375.1">
    <property type="protein sequence ID" value="ENSEASP00005017844.1"/>
    <property type="gene ID" value="ENSEASG00005012321.1"/>
</dbReference>
<dbReference type="GO" id="GO:0042632">
    <property type="term" value="P:cholesterol homeostasis"/>
    <property type="evidence" value="ECO:0007669"/>
    <property type="project" value="TreeGrafter"/>
</dbReference>
<dbReference type="InterPro" id="IPR006801">
    <property type="entry name" value="ApoA-II"/>
</dbReference>
<comment type="similarity">
    <text evidence="2">Belongs to the apolipoprotein A2 family.</text>
</comment>
<evidence type="ECO:0000256" key="8">
    <source>
        <dbReference type="ARBA" id="ARBA00030900"/>
    </source>
</evidence>
<evidence type="ECO:0000256" key="3">
    <source>
        <dbReference type="ARBA" id="ARBA00022421"/>
    </source>
</evidence>
<protein>
    <recommendedName>
        <fullName evidence="3">Apolipoprotein A-II</fullName>
    </recommendedName>
    <alternativeName>
        <fullName evidence="8">Apolipoprotein A2</fullName>
    </alternativeName>
</protein>
<evidence type="ECO:0000256" key="2">
    <source>
        <dbReference type="ARBA" id="ARBA00010232"/>
    </source>
</evidence>
<dbReference type="SUPFAM" id="SSF82936">
    <property type="entry name" value="Apolipoprotein A-II"/>
    <property type="match status" value="1"/>
</dbReference>
<dbReference type="Pfam" id="PF04711">
    <property type="entry name" value="ApoA-II"/>
    <property type="match status" value="1"/>
</dbReference>
<reference evidence="9" key="1">
    <citation type="submission" date="2023-03" db="UniProtKB">
        <authorList>
            <consortium name="Ensembl"/>
        </authorList>
    </citation>
    <scope>IDENTIFICATION</scope>
</reference>
<evidence type="ECO:0000256" key="7">
    <source>
        <dbReference type="ARBA" id="ARBA00023055"/>
    </source>
</evidence>
<dbReference type="GO" id="GO:0008289">
    <property type="term" value="F:lipid binding"/>
    <property type="evidence" value="ECO:0007669"/>
    <property type="project" value="InterPro"/>
</dbReference>
<dbReference type="AlphaFoldDB" id="A0A8C4LZ03"/>
<dbReference type="InterPro" id="IPR036172">
    <property type="entry name" value="ApoA-II_sf"/>
</dbReference>
<dbReference type="GO" id="GO:0008035">
    <property type="term" value="F:high-density lipoprotein particle binding"/>
    <property type="evidence" value="ECO:0007669"/>
    <property type="project" value="TreeGrafter"/>
</dbReference>